<evidence type="ECO:0000256" key="5">
    <source>
        <dbReference type="ARBA" id="ARBA00022989"/>
    </source>
</evidence>
<protein>
    <submittedName>
        <fullName evidence="9">ABC transporter permease subunit</fullName>
    </submittedName>
</protein>
<accession>A0ABW4VV63</accession>
<comment type="caution">
    <text evidence="9">The sequence shown here is derived from an EMBL/GenBank/DDBJ whole genome shotgun (WGS) entry which is preliminary data.</text>
</comment>
<dbReference type="PANTHER" id="PTHR30465:SF0">
    <property type="entry name" value="OLIGOPEPTIDE TRANSPORT SYSTEM PERMEASE PROTEIN APPB"/>
    <property type="match status" value="1"/>
</dbReference>
<evidence type="ECO:0000256" key="3">
    <source>
        <dbReference type="ARBA" id="ARBA00022475"/>
    </source>
</evidence>
<name>A0ABW4VV63_9BACI</name>
<organism evidence="9 10">
    <name type="scientific">Ornithinibacillus salinisoli</name>
    <dbReference type="NCBI Taxonomy" id="1848459"/>
    <lineage>
        <taxon>Bacteria</taxon>
        <taxon>Bacillati</taxon>
        <taxon>Bacillota</taxon>
        <taxon>Bacilli</taxon>
        <taxon>Bacillales</taxon>
        <taxon>Bacillaceae</taxon>
        <taxon>Ornithinibacillus</taxon>
    </lineage>
</organism>
<proteinExistence type="predicted"/>
<evidence type="ECO:0000256" key="1">
    <source>
        <dbReference type="ARBA" id="ARBA00004651"/>
    </source>
</evidence>
<dbReference type="EMBL" id="JBHUHQ010000009">
    <property type="protein sequence ID" value="MFD2043458.1"/>
    <property type="molecule type" value="Genomic_DNA"/>
</dbReference>
<keyword evidence="6 7" id="KW-0472">Membrane</keyword>
<feature type="transmembrane region" description="Helical" evidence="7">
    <location>
        <begin position="266"/>
        <end position="291"/>
    </location>
</feature>
<evidence type="ECO:0000256" key="6">
    <source>
        <dbReference type="ARBA" id="ARBA00023136"/>
    </source>
</evidence>
<dbReference type="InterPro" id="IPR000515">
    <property type="entry name" value="MetI-like"/>
</dbReference>
<keyword evidence="2" id="KW-0813">Transport</keyword>
<feature type="transmembrane region" description="Helical" evidence="7">
    <location>
        <begin position="9"/>
        <end position="26"/>
    </location>
</feature>
<comment type="subcellular location">
    <subcellularLocation>
        <location evidence="1">Cell membrane</location>
        <topology evidence="1">Multi-pass membrane protein</topology>
    </subcellularLocation>
</comment>
<feature type="transmembrane region" description="Helical" evidence="7">
    <location>
        <begin position="90"/>
        <end position="111"/>
    </location>
</feature>
<feature type="transmembrane region" description="Helical" evidence="7">
    <location>
        <begin position="123"/>
        <end position="144"/>
    </location>
</feature>
<keyword evidence="10" id="KW-1185">Reference proteome</keyword>
<keyword evidence="5 7" id="KW-1133">Transmembrane helix</keyword>
<evidence type="ECO:0000256" key="2">
    <source>
        <dbReference type="ARBA" id="ARBA00022448"/>
    </source>
</evidence>
<evidence type="ECO:0000313" key="10">
    <source>
        <dbReference type="Proteomes" id="UP001597383"/>
    </source>
</evidence>
<evidence type="ECO:0000313" key="9">
    <source>
        <dbReference type="EMBL" id="MFD2043458.1"/>
    </source>
</evidence>
<keyword evidence="4 7" id="KW-0812">Transmembrane</keyword>
<dbReference type="Proteomes" id="UP001597383">
    <property type="component" value="Unassembled WGS sequence"/>
</dbReference>
<evidence type="ECO:0000256" key="7">
    <source>
        <dbReference type="SAM" id="Phobius"/>
    </source>
</evidence>
<dbReference type="CDD" id="cd06261">
    <property type="entry name" value="TM_PBP2"/>
    <property type="match status" value="1"/>
</dbReference>
<dbReference type="Pfam" id="PF00528">
    <property type="entry name" value="BPD_transp_1"/>
    <property type="match status" value="1"/>
</dbReference>
<evidence type="ECO:0000256" key="4">
    <source>
        <dbReference type="ARBA" id="ARBA00022692"/>
    </source>
</evidence>
<dbReference type="InterPro" id="IPR035906">
    <property type="entry name" value="MetI-like_sf"/>
</dbReference>
<evidence type="ECO:0000259" key="8">
    <source>
        <dbReference type="Pfam" id="PF00528"/>
    </source>
</evidence>
<dbReference type="SUPFAM" id="SSF161098">
    <property type="entry name" value="MetI-like"/>
    <property type="match status" value="1"/>
</dbReference>
<dbReference type="Gene3D" id="1.10.3720.10">
    <property type="entry name" value="MetI-like"/>
    <property type="match status" value="1"/>
</dbReference>
<reference evidence="10" key="1">
    <citation type="journal article" date="2019" name="Int. J. Syst. Evol. Microbiol.">
        <title>The Global Catalogue of Microorganisms (GCM) 10K type strain sequencing project: providing services to taxonomists for standard genome sequencing and annotation.</title>
        <authorList>
            <consortium name="The Broad Institute Genomics Platform"/>
            <consortium name="The Broad Institute Genome Sequencing Center for Infectious Disease"/>
            <person name="Wu L."/>
            <person name="Ma J."/>
        </authorList>
    </citation>
    <scope>NUCLEOTIDE SEQUENCE [LARGE SCALE GENOMIC DNA]</scope>
    <source>
        <strain evidence="10">R28</strain>
    </source>
</reference>
<feature type="domain" description="ABC transmembrane type-1" evidence="8">
    <location>
        <begin position="104"/>
        <end position="294"/>
    </location>
</feature>
<dbReference type="RefSeq" id="WP_377555186.1">
    <property type="nucleotide sequence ID" value="NZ_JBHUHQ010000009.1"/>
</dbReference>
<gene>
    <name evidence="9" type="ORF">ACFSJF_04105</name>
</gene>
<feature type="transmembrane region" description="Helical" evidence="7">
    <location>
        <begin position="164"/>
        <end position="182"/>
    </location>
</feature>
<sequence>MVWQVSKNILTFLLVLIGIMLILLLPREREIEVFRPTHQVADYPFTMELYKENISQFIDHFQTNNGFGTTKAGTPIMEEIQRFLVRSLKIIIPGFILTMLIGPLIGVLQFYNRKRKRGRVLSFFSWIFSSIPDFFLFISCHYLLLVLMRHGLPRFNIYSNDDWYSFIIPLVAIMIFPLSHMVKVTSVAMENEMSEEYVRTVLSKGLTRYKALVHMVWNCWSTIINQSQLVIIYILSSLPIIEKLSNYNGAGYQLLQSILEDEDVRALAFMLPLLVIVFTVTILSLAMKYWLVPKGVREA</sequence>
<keyword evidence="3" id="KW-1003">Cell membrane</keyword>
<dbReference type="PANTHER" id="PTHR30465">
    <property type="entry name" value="INNER MEMBRANE ABC TRANSPORTER"/>
    <property type="match status" value="1"/>
</dbReference>